<keyword evidence="2" id="KW-0479">Metal-binding</keyword>
<dbReference type="RefSeq" id="XP_034070529.1">
    <property type="nucleotide sequence ID" value="XM_034214638.1"/>
</dbReference>
<dbReference type="PANTHER" id="PTHR16515">
    <property type="entry name" value="PR DOMAIN ZINC FINGER PROTEIN"/>
    <property type="match status" value="1"/>
</dbReference>
<dbReference type="GO" id="GO:0045893">
    <property type="term" value="P:positive regulation of DNA-templated transcription"/>
    <property type="evidence" value="ECO:0007669"/>
    <property type="project" value="UniProtKB-ARBA"/>
</dbReference>
<dbReference type="GO" id="GO:0000977">
    <property type="term" value="F:RNA polymerase II transcription regulatory region sequence-specific DNA binding"/>
    <property type="evidence" value="ECO:0007669"/>
    <property type="project" value="UniProtKB-ARBA"/>
</dbReference>
<name>A0A6P8U1E1_GYMAC</name>
<dbReference type="Gene3D" id="3.30.160.60">
    <property type="entry name" value="Classic Zinc Finger"/>
    <property type="match status" value="6"/>
</dbReference>
<dbReference type="InterPro" id="IPR050331">
    <property type="entry name" value="Zinc_finger"/>
</dbReference>
<evidence type="ECO:0000256" key="9">
    <source>
        <dbReference type="ARBA" id="ARBA00023242"/>
    </source>
</evidence>
<dbReference type="FunFam" id="3.30.160.60:FF:000303">
    <property type="entry name" value="Zinc finger protein 41"/>
    <property type="match status" value="1"/>
</dbReference>
<feature type="domain" description="C2H2-type" evidence="11">
    <location>
        <begin position="213"/>
        <end position="243"/>
    </location>
</feature>
<feature type="domain" description="C2H2-type" evidence="11">
    <location>
        <begin position="126"/>
        <end position="153"/>
    </location>
</feature>
<evidence type="ECO:0000256" key="8">
    <source>
        <dbReference type="ARBA" id="ARBA00023163"/>
    </source>
</evidence>
<keyword evidence="3" id="KW-0677">Repeat</keyword>
<feature type="domain" description="C2H2-type" evidence="11">
    <location>
        <begin position="269"/>
        <end position="296"/>
    </location>
</feature>
<dbReference type="AlphaFoldDB" id="A0A6P8U1E1"/>
<keyword evidence="4 10" id="KW-0863">Zinc-finger</keyword>
<dbReference type="SMART" id="SM00355">
    <property type="entry name" value="ZnF_C2H2"/>
    <property type="match status" value="8"/>
</dbReference>
<evidence type="ECO:0000256" key="10">
    <source>
        <dbReference type="PROSITE-ProRule" id="PRU00042"/>
    </source>
</evidence>
<dbReference type="FunFam" id="3.30.160.60:FF:004459">
    <property type="match status" value="1"/>
</dbReference>
<feature type="domain" description="C2H2-type" evidence="11">
    <location>
        <begin position="154"/>
        <end position="181"/>
    </location>
</feature>
<comment type="subcellular location">
    <subcellularLocation>
        <location evidence="1">Nucleus</location>
    </subcellularLocation>
</comment>
<organism evidence="12 13">
    <name type="scientific">Gymnodraco acuticeps</name>
    <name type="common">Antarctic dragonfish</name>
    <dbReference type="NCBI Taxonomy" id="8218"/>
    <lineage>
        <taxon>Eukaryota</taxon>
        <taxon>Metazoa</taxon>
        <taxon>Chordata</taxon>
        <taxon>Craniata</taxon>
        <taxon>Vertebrata</taxon>
        <taxon>Euteleostomi</taxon>
        <taxon>Actinopterygii</taxon>
        <taxon>Neopterygii</taxon>
        <taxon>Teleostei</taxon>
        <taxon>Neoteleostei</taxon>
        <taxon>Acanthomorphata</taxon>
        <taxon>Eupercaria</taxon>
        <taxon>Perciformes</taxon>
        <taxon>Notothenioidei</taxon>
        <taxon>Bathydraconidae</taxon>
        <taxon>Gymnodraco</taxon>
    </lineage>
</organism>
<keyword evidence="7" id="KW-0238">DNA-binding</keyword>
<dbReference type="FunFam" id="3.30.160.60:FF:000095">
    <property type="entry name" value="Vascular endothelial zinc finger 1"/>
    <property type="match status" value="1"/>
</dbReference>
<protein>
    <submittedName>
        <fullName evidence="13">Myc-associated zinc finger protein isoform X5</fullName>
    </submittedName>
</protein>
<dbReference type="PANTHER" id="PTHR16515:SF49">
    <property type="entry name" value="GASTRULA ZINC FINGER PROTEIN XLCGF49.1-LIKE-RELATED"/>
    <property type="match status" value="1"/>
</dbReference>
<gene>
    <name evidence="13" type="primary">maz</name>
</gene>
<dbReference type="GeneID" id="117545001"/>
<dbReference type="PROSITE" id="PS50157">
    <property type="entry name" value="ZINC_FINGER_C2H2_2"/>
    <property type="match status" value="6"/>
</dbReference>
<keyword evidence="12" id="KW-1185">Reference proteome</keyword>
<reference evidence="13" key="1">
    <citation type="submission" date="2025-08" db="UniProtKB">
        <authorList>
            <consortium name="RefSeq"/>
        </authorList>
    </citation>
    <scope>IDENTIFICATION</scope>
</reference>
<dbReference type="FunFam" id="3.30.160.60:FF:000108">
    <property type="entry name" value="Vascular endothelial zinc finger 1"/>
    <property type="match status" value="1"/>
</dbReference>
<evidence type="ECO:0000256" key="5">
    <source>
        <dbReference type="ARBA" id="ARBA00022833"/>
    </source>
</evidence>
<dbReference type="GO" id="GO:0005634">
    <property type="term" value="C:nucleus"/>
    <property type="evidence" value="ECO:0007669"/>
    <property type="project" value="UniProtKB-SubCell"/>
</dbReference>
<feature type="domain" description="C2H2-type" evidence="11">
    <location>
        <begin position="184"/>
        <end position="212"/>
    </location>
</feature>
<accession>A0A6P8U1E1</accession>
<dbReference type="GO" id="GO:0008270">
    <property type="term" value="F:zinc ion binding"/>
    <property type="evidence" value="ECO:0007669"/>
    <property type="project" value="UniProtKB-KW"/>
</dbReference>
<keyword evidence="8" id="KW-0804">Transcription</keyword>
<evidence type="ECO:0000256" key="2">
    <source>
        <dbReference type="ARBA" id="ARBA00022723"/>
    </source>
</evidence>
<evidence type="ECO:0000256" key="3">
    <source>
        <dbReference type="ARBA" id="ARBA00022737"/>
    </source>
</evidence>
<dbReference type="InterPro" id="IPR013087">
    <property type="entry name" value="Znf_C2H2_type"/>
</dbReference>
<dbReference type="FunFam" id="3.30.160.60:FF:000780">
    <property type="entry name" value="myc-associated zinc finger protein isoform X1"/>
    <property type="match status" value="1"/>
</dbReference>
<dbReference type="CTD" id="4150"/>
<evidence type="ECO:0000313" key="13">
    <source>
        <dbReference type="RefSeq" id="XP_034070529.1"/>
    </source>
</evidence>
<evidence type="ECO:0000256" key="4">
    <source>
        <dbReference type="ARBA" id="ARBA00022771"/>
    </source>
</evidence>
<keyword evidence="9" id="KW-0539">Nucleus</keyword>
<dbReference type="GO" id="GO:0000981">
    <property type="term" value="F:DNA-binding transcription factor activity, RNA polymerase II-specific"/>
    <property type="evidence" value="ECO:0007669"/>
    <property type="project" value="UniProtKB-ARBA"/>
</dbReference>
<evidence type="ECO:0000259" key="11">
    <source>
        <dbReference type="PROSITE" id="PS50157"/>
    </source>
</evidence>
<keyword evidence="5" id="KW-0862">Zinc</keyword>
<feature type="domain" description="C2H2-type" evidence="11">
    <location>
        <begin position="88"/>
        <end position="115"/>
    </location>
</feature>
<dbReference type="Proteomes" id="UP000515161">
    <property type="component" value="Unplaced"/>
</dbReference>
<dbReference type="SUPFAM" id="SSF57667">
    <property type="entry name" value="beta-beta-alpha zinc fingers"/>
    <property type="match status" value="4"/>
</dbReference>
<dbReference type="InterPro" id="IPR036236">
    <property type="entry name" value="Znf_C2H2_sf"/>
</dbReference>
<evidence type="ECO:0000256" key="7">
    <source>
        <dbReference type="ARBA" id="ARBA00023125"/>
    </source>
</evidence>
<evidence type="ECO:0000256" key="1">
    <source>
        <dbReference type="ARBA" id="ARBA00004123"/>
    </source>
</evidence>
<dbReference type="PROSITE" id="PS00028">
    <property type="entry name" value="ZINC_FINGER_C2H2_1"/>
    <property type="match status" value="5"/>
</dbReference>
<dbReference type="Pfam" id="PF00096">
    <property type="entry name" value="zf-C2H2"/>
    <property type="match status" value="4"/>
</dbReference>
<evidence type="ECO:0000313" key="12">
    <source>
        <dbReference type="Proteomes" id="UP000515161"/>
    </source>
</evidence>
<sequence>MDAAWSNFLFQNTPTQNQVEGSLQSELMQVHTSSPQTPPTEHIAQPPSTVDTAALNEEPLPGEGHCTTSYTCGADNMKPVSRPGRVPHICAICNKQFKNNYNLRRHQSVHTGRPSNPNPNPVRKNHACETCGKAFRDVYHLNRHRLSHSDEKPFSCHICQQRFKRKDRMSHHVRSHQGGVEKPYVCPHCGKAFSRPDHLNSHVRQVHSSERPFKCPVSQTCESSFATKDRLRAHMIRHEEKVPCHICGKLLSAAYITDHMRVHNQSQHHACHLCNRSFTTLTYLRVHAQKHHGQEWKDSPGGFGGSASGGILVCHLCGIHCKTPTQLQGHMGTHGNNQGVPSPITSNVAASSSVSLGNMVTVPTVYVTGNTVVDLLVTDCSSIAAPQSHS</sequence>
<proteinExistence type="predicted"/>
<evidence type="ECO:0000256" key="6">
    <source>
        <dbReference type="ARBA" id="ARBA00023015"/>
    </source>
</evidence>
<keyword evidence="6" id="KW-0805">Transcription regulation</keyword>